<dbReference type="Gene3D" id="3.40.50.1000">
    <property type="entry name" value="HAD superfamily/HAD-like"/>
    <property type="match status" value="1"/>
</dbReference>
<dbReference type="InterPro" id="IPR023299">
    <property type="entry name" value="ATPase_P-typ_cyto_dom_N"/>
</dbReference>
<evidence type="ECO:0000256" key="4">
    <source>
        <dbReference type="ARBA" id="ARBA00022967"/>
    </source>
</evidence>
<evidence type="ECO:0000256" key="1">
    <source>
        <dbReference type="ARBA" id="ARBA00004370"/>
    </source>
</evidence>
<dbReference type="CDD" id="cd07550">
    <property type="entry name" value="P-type_ATPase_HM"/>
    <property type="match status" value="1"/>
</dbReference>
<dbReference type="PANTHER" id="PTHR48085">
    <property type="entry name" value="CADMIUM/ZINC-TRANSPORTING ATPASE HMA2-RELATED"/>
    <property type="match status" value="1"/>
</dbReference>
<dbReference type="SFLD" id="SFLDS00003">
    <property type="entry name" value="Haloacid_Dehalogenase"/>
    <property type="match status" value="1"/>
</dbReference>
<evidence type="ECO:0000313" key="11">
    <source>
        <dbReference type="EMBL" id="UWZ81479.1"/>
    </source>
</evidence>
<dbReference type="EC" id="7.2.2.12" evidence="7"/>
<gene>
    <name evidence="11" type="ORF">L9S41_08805</name>
</gene>
<dbReference type="Gene3D" id="2.70.150.10">
    <property type="entry name" value="Calcium-transporting ATPase, cytoplasmic transduction domain A"/>
    <property type="match status" value="1"/>
</dbReference>
<dbReference type="InterPro" id="IPR059000">
    <property type="entry name" value="ATPase_P-type_domA"/>
</dbReference>
<feature type="domain" description="P-type ATPase A" evidence="10">
    <location>
        <begin position="191"/>
        <end position="288"/>
    </location>
</feature>
<dbReference type="NCBIfam" id="TIGR01494">
    <property type="entry name" value="ATPase_P-type"/>
    <property type="match status" value="1"/>
</dbReference>
<keyword evidence="9" id="KW-0067">ATP-binding</keyword>
<dbReference type="Pfam" id="PF00122">
    <property type="entry name" value="E1-E2_ATPase"/>
    <property type="match status" value="1"/>
</dbReference>
<evidence type="ECO:0000256" key="3">
    <source>
        <dbReference type="ARBA" id="ARBA00022692"/>
    </source>
</evidence>
<comment type="catalytic activity">
    <reaction evidence="8">
        <text>Zn(2+)(in) + ATP + H2O = Zn(2+)(out) + ADP + phosphate + H(+)</text>
        <dbReference type="Rhea" id="RHEA:20621"/>
        <dbReference type="ChEBI" id="CHEBI:15377"/>
        <dbReference type="ChEBI" id="CHEBI:15378"/>
        <dbReference type="ChEBI" id="CHEBI:29105"/>
        <dbReference type="ChEBI" id="CHEBI:30616"/>
        <dbReference type="ChEBI" id="CHEBI:43474"/>
        <dbReference type="ChEBI" id="CHEBI:456216"/>
        <dbReference type="EC" id="7.2.2.12"/>
    </reaction>
</comment>
<keyword evidence="12" id="KW-1185">Reference proteome</keyword>
<keyword evidence="5" id="KW-1133">Transmembrane helix</keyword>
<keyword evidence="6" id="KW-0472">Membrane</keyword>
<evidence type="ECO:0000256" key="9">
    <source>
        <dbReference type="RuleBase" id="RU362081"/>
    </source>
</evidence>
<proteinExistence type="inferred from homology"/>
<name>A0ABY5ZSH6_9BACT</name>
<dbReference type="InterPro" id="IPR027256">
    <property type="entry name" value="P-typ_ATPase_IB"/>
</dbReference>
<dbReference type="Gene3D" id="3.40.1110.10">
    <property type="entry name" value="Calcium-transporting ATPase, cytoplasmic domain N"/>
    <property type="match status" value="1"/>
</dbReference>
<dbReference type="PROSITE" id="PS00154">
    <property type="entry name" value="ATPASE_E1_E2"/>
    <property type="match status" value="1"/>
</dbReference>
<dbReference type="SFLD" id="SFLDF00027">
    <property type="entry name" value="p-type_atpase"/>
    <property type="match status" value="1"/>
</dbReference>
<dbReference type="InterPro" id="IPR023214">
    <property type="entry name" value="HAD_sf"/>
</dbReference>
<evidence type="ECO:0000256" key="8">
    <source>
        <dbReference type="ARBA" id="ARBA00047308"/>
    </source>
</evidence>
<dbReference type="InterPro" id="IPR008250">
    <property type="entry name" value="ATPase_P-typ_transduc_dom_A_sf"/>
</dbReference>
<dbReference type="InterPro" id="IPR018303">
    <property type="entry name" value="ATPase_P-typ_P_site"/>
</dbReference>
<dbReference type="SUPFAM" id="SSF56784">
    <property type="entry name" value="HAD-like"/>
    <property type="match status" value="1"/>
</dbReference>
<dbReference type="InterPro" id="IPR036412">
    <property type="entry name" value="HAD-like_sf"/>
</dbReference>
<evidence type="ECO:0000256" key="7">
    <source>
        <dbReference type="ARBA" id="ARBA00039097"/>
    </source>
</evidence>
<dbReference type="PRINTS" id="PR00119">
    <property type="entry name" value="CATATPASE"/>
</dbReference>
<dbReference type="SUPFAM" id="SSF81653">
    <property type="entry name" value="Calcium ATPase, transduction domain A"/>
    <property type="match status" value="1"/>
</dbReference>
<comment type="subcellular location">
    <subcellularLocation>
        <location evidence="9">Cell membrane</location>
    </subcellularLocation>
    <subcellularLocation>
        <location evidence="1">Membrane</location>
    </subcellularLocation>
</comment>
<evidence type="ECO:0000256" key="5">
    <source>
        <dbReference type="ARBA" id="ARBA00022989"/>
    </source>
</evidence>
<dbReference type="InterPro" id="IPR044492">
    <property type="entry name" value="P_typ_ATPase_HD_dom"/>
</dbReference>
<keyword evidence="3" id="KW-0812">Transmembrane</keyword>
<keyword evidence="9" id="KW-0547">Nucleotide-binding</keyword>
<accession>A0ABY5ZSH6</accession>
<keyword evidence="4" id="KW-1278">Translocase</keyword>
<dbReference type="SFLD" id="SFLDG00002">
    <property type="entry name" value="C1.7:_P-type_atpase_like"/>
    <property type="match status" value="1"/>
</dbReference>
<reference evidence="11" key="1">
    <citation type="journal article" date="2022" name="Environ. Microbiol.">
        <title>Geoalkalibacter halelectricus SAP #1 sp. nov. possessing extracellular electron transfer and mineral#reducing capabilities from a haloalkaline environment.</title>
        <authorList>
            <person name="Yadav S."/>
            <person name="Singh R."/>
            <person name="Sundharam S.S."/>
            <person name="Chaudhary S."/>
            <person name="Krishnamurthi S."/>
            <person name="Patil S.A."/>
        </authorList>
    </citation>
    <scope>NUCLEOTIDE SEQUENCE</scope>
    <source>
        <strain evidence="11">SAP-1</strain>
    </source>
</reference>
<dbReference type="RefSeq" id="WP_260749854.1">
    <property type="nucleotide sequence ID" value="NZ_CP092109.1"/>
</dbReference>
<dbReference type="InterPro" id="IPR051014">
    <property type="entry name" value="Cation_Transport_ATPase_IB"/>
</dbReference>
<comment type="similarity">
    <text evidence="2 9">Belongs to the cation transport ATPase (P-type) (TC 3.A.3) family. Type IB subfamily.</text>
</comment>
<dbReference type="NCBIfam" id="TIGR01525">
    <property type="entry name" value="ATPase-IB_hvy"/>
    <property type="match status" value="1"/>
</dbReference>
<evidence type="ECO:0000256" key="2">
    <source>
        <dbReference type="ARBA" id="ARBA00006024"/>
    </source>
</evidence>
<evidence type="ECO:0000256" key="6">
    <source>
        <dbReference type="ARBA" id="ARBA00023136"/>
    </source>
</evidence>
<evidence type="ECO:0000313" key="12">
    <source>
        <dbReference type="Proteomes" id="UP001060414"/>
    </source>
</evidence>
<sequence length="702" mass="75983">MRFRIEHELPGRLRLRLQLPRYPEVDEAAVEAHFHDIAGLYKVSFSRRTAGVLLRFDGRPATRAALLRCAEGMGPHLPLRPAERSELEKKRRIVMRAGTLFLLRPFIPIPLRPLLAVYGALPVLRRGFNAVAARRFNVDVLDGAAVTAAIATRDFLTVSTITLLLKLGEYLEEWTTGQSRKLLAEMFHTEEEFAWVLRNGAEERIPASEVVCGDTVVVRTGGLIPVDGKVLQGNALVNQSSMTGEPLAVAKRPGISVYAGTAVEEGELQILAEKVGAQTRAARVIHIIEEAERLKSPTQSRGERLADRVVPFTFGLSGFTYLATGDARRAASVLLVDYSCAIKLATPLAIVSSLAQAAQRRVLIKGGRYLEALAEADAIILDKTGTLTEALPEVIEVLPFGNYTRDFILRQAACVEEHFLHPVAHAVVQKAAAEGLSHAEEHAAVEYVVAHGIVSRLHGERILVGSRHFVHEDEKVDVAPADERVAAFAAKGYSILYVAIGGKLAGVIAIHDPLRGEAPEFIRALPGAGFKRVILLTGDNEATAATVARSLGISEYYARAFPDRKVEIVTQLQQQGFKVAMVGDGINDSPALAQADVGISMRHGADIAKEAADVVLMEGTLHDILAARAIARSGLELIRRNYRTIVGVNTAAILLAITGLTPPLFSAMLHNASTVGVAFNALQPLRRARAAQTPGPERSTPR</sequence>
<dbReference type="PANTHER" id="PTHR48085:SF5">
    <property type="entry name" value="CADMIUM_ZINC-TRANSPORTING ATPASE HMA4-RELATED"/>
    <property type="match status" value="1"/>
</dbReference>
<evidence type="ECO:0000259" key="10">
    <source>
        <dbReference type="Pfam" id="PF00122"/>
    </source>
</evidence>
<keyword evidence="9" id="KW-1003">Cell membrane</keyword>
<dbReference type="InterPro" id="IPR001757">
    <property type="entry name" value="P_typ_ATPase"/>
</dbReference>
<dbReference type="Pfam" id="PF00702">
    <property type="entry name" value="Hydrolase"/>
    <property type="match status" value="1"/>
</dbReference>
<protein>
    <recommendedName>
        <fullName evidence="7">P-type Zn(2+) transporter</fullName>
        <ecNumber evidence="7">7.2.2.12</ecNumber>
    </recommendedName>
</protein>
<dbReference type="EMBL" id="CP092109">
    <property type="protein sequence ID" value="UWZ81479.1"/>
    <property type="molecule type" value="Genomic_DNA"/>
</dbReference>
<keyword evidence="9" id="KW-0479">Metal-binding</keyword>
<organism evidence="11 12">
    <name type="scientific">Geoalkalibacter halelectricus</name>
    <dbReference type="NCBI Taxonomy" id="2847045"/>
    <lineage>
        <taxon>Bacteria</taxon>
        <taxon>Pseudomonadati</taxon>
        <taxon>Thermodesulfobacteriota</taxon>
        <taxon>Desulfuromonadia</taxon>
        <taxon>Desulfuromonadales</taxon>
        <taxon>Geoalkalibacteraceae</taxon>
        <taxon>Geoalkalibacter</taxon>
    </lineage>
</organism>
<dbReference type="Proteomes" id="UP001060414">
    <property type="component" value="Chromosome"/>
</dbReference>